<dbReference type="GO" id="GO:0003677">
    <property type="term" value="F:DNA binding"/>
    <property type="evidence" value="ECO:0007669"/>
    <property type="project" value="UniProtKB-KW"/>
</dbReference>
<name>A0A852T380_9MICO</name>
<dbReference type="Pfam" id="PF00392">
    <property type="entry name" value="GntR"/>
    <property type="match status" value="1"/>
</dbReference>
<dbReference type="Gene3D" id="1.10.10.10">
    <property type="entry name" value="Winged helix-like DNA-binding domain superfamily/Winged helix DNA-binding domain"/>
    <property type="match status" value="1"/>
</dbReference>
<dbReference type="PANTHER" id="PTHR43537">
    <property type="entry name" value="TRANSCRIPTIONAL REGULATOR, GNTR FAMILY"/>
    <property type="match status" value="1"/>
</dbReference>
<evidence type="ECO:0000256" key="2">
    <source>
        <dbReference type="ARBA" id="ARBA00023125"/>
    </source>
</evidence>
<reference evidence="5 6" key="1">
    <citation type="submission" date="2020-07" db="EMBL/GenBank/DDBJ databases">
        <title>Sequencing the genomes of 1000 actinobacteria strains.</title>
        <authorList>
            <person name="Klenk H.-P."/>
        </authorList>
    </citation>
    <scope>NUCLEOTIDE SEQUENCE [LARGE SCALE GENOMIC DNA]</scope>
    <source>
        <strain evidence="5 6">DSM 23871</strain>
    </source>
</reference>
<dbReference type="RefSeq" id="WP_179457852.1">
    <property type="nucleotide sequence ID" value="NZ_BAAAPX010000001.1"/>
</dbReference>
<dbReference type="InterPro" id="IPR008920">
    <property type="entry name" value="TF_FadR/GntR_C"/>
</dbReference>
<proteinExistence type="predicted"/>
<accession>A0A852T380</accession>
<keyword evidence="1" id="KW-0805">Transcription regulation</keyword>
<dbReference type="Pfam" id="PF07729">
    <property type="entry name" value="FCD"/>
    <property type="match status" value="1"/>
</dbReference>
<dbReference type="InterPro" id="IPR036388">
    <property type="entry name" value="WH-like_DNA-bd_sf"/>
</dbReference>
<protein>
    <submittedName>
        <fullName evidence="5">DNA-binding GntR family transcriptional regulator</fullName>
    </submittedName>
</protein>
<dbReference type="CDD" id="cd07377">
    <property type="entry name" value="WHTH_GntR"/>
    <property type="match status" value="1"/>
</dbReference>
<organism evidence="5 6">
    <name type="scientific">Leifsonia soli</name>
    <dbReference type="NCBI Taxonomy" id="582665"/>
    <lineage>
        <taxon>Bacteria</taxon>
        <taxon>Bacillati</taxon>
        <taxon>Actinomycetota</taxon>
        <taxon>Actinomycetes</taxon>
        <taxon>Micrococcales</taxon>
        <taxon>Microbacteriaceae</taxon>
        <taxon>Leifsonia</taxon>
    </lineage>
</organism>
<evidence type="ECO:0000256" key="3">
    <source>
        <dbReference type="ARBA" id="ARBA00023163"/>
    </source>
</evidence>
<keyword evidence="6" id="KW-1185">Reference proteome</keyword>
<keyword evidence="3" id="KW-0804">Transcription</keyword>
<keyword evidence="2 5" id="KW-0238">DNA-binding</keyword>
<evidence type="ECO:0000256" key="1">
    <source>
        <dbReference type="ARBA" id="ARBA00023015"/>
    </source>
</evidence>
<dbReference type="InterPro" id="IPR011711">
    <property type="entry name" value="GntR_C"/>
</dbReference>
<dbReference type="SMART" id="SM00345">
    <property type="entry name" value="HTH_GNTR"/>
    <property type="match status" value="1"/>
</dbReference>
<dbReference type="PROSITE" id="PS50949">
    <property type="entry name" value="HTH_GNTR"/>
    <property type="match status" value="1"/>
</dbReference>
<evidence type="ECO:0000259" key="4">
    <source>
        <dbReference type="PROSITE" id="PS50949"/>
    </source>
</evidence>
<dbReference type="AlphaFoldDB" id="A0A852T380"/>
<evidence type="ECO:0000313" key="6">
    <source>
        <dbReference type="Proteomes" id="UP000589620"/>
    </source>
</evidence>
<dbReference type="InterPro" id="IPR000524">
    <property type="entry name" value="Tscrpt_reg_HTH_GntR"/>
</dbReference>
<feature type="domain" description="HTH gntR-type" evidence="4">
    <location>
        <begin position="14"/>
        <end position="81"/>
    </location>
</feature>
<dbReference type="EMBL" id="JACCBJ010000001">
    <property type="protein sequence ID" value="NYD76106.1"/>
    <property type="molecule type" value="Genomic_DNA"/>
</dbReference>
<sequence>MTALGASHPGAPRKLIRDVAYEAIREAILNGVLHPGERLDDAELQRWLGISRTPIRQALFALTIEGLVETAPQSHTRVVKPRVEEASSYLEAIGVLITGVTTASVRVATPNELGDLIDRIKLAIAAIDARDVSGFTRRITDYFLALEDLCPNESLTDVVERSARSLGYKALVLFKNRPIDWASLRASHVALLRALQSGALEEVERATRGLFASNPLTA</sequence>
<dbReference type="GO" id="GO:0003700">
    <property type="term" value="F:DNA-binding transcription factor activity"/>
    <property type="evidence" value="ECO:0007669"/>
    <property type="project" value="InterPro"/>
</dbReference>
<dbReference type="Gene3D" id="1.20.120.530">
    <property type="entry name" value="GntR ligand-binding domain-like"/>
    <property type="match status" value="1"/>
</dbReference>
<dbReference type="Proteomes" id="UP000589620">
    <property type="component" value="Unassembled WGS sequence"/>
</dbReference>
<comment type="caution">
    <text evidence="5">The sequence shown here is derived from an EMBL/GenBank/DDBJ whole genome shotgun (WGS) entry which is preliminary data.</text>
</comment>
<dbReference type="SUPFAM" id="SSF46785">
    <property type="entry name" value="Winged helix' DNA-binding domain"/>
    <property type="match status" value="1"/>
</dbReference>
<gene>
    <name evidence="5" type="ORF">BJ963_003625</name>
</gene>
<dbReference type="SUPFAM" id="SSF48008">
    <property type="entry name" value="GntR ligand-binding domain-like"/>
    <property type="match status" value="1"/>
</dbReference>
<evidence type="ECO:0000313" key="5">
    <source>
        <dbReference type="EMBL" id="NYD76106.1"/>
    </source>
</evidence>
<dbReference type="PANTHER" id="PTHR43537:SF5">
    <property type="entry name" value="UXU OPERON TRANSCRIPTIONAL REGULATOR"/>
    <property type="match status" value="1"/>
</dbReference>
<dbReference type="InterPro" id="IPR036390">
    <property type="entry name" value="WH_DNA-bd_sf"/>
</dbReference>